<dbReference type="EMBL" id="DSRU01000159">
    <property type="protein sequence ID" value="HFM98232.1"/>
    <property type="molecule type" value="Genomic_DNA"/>
</dbReference>
<dbReference type="InterPro" id="IPR036867">
    <property type="entry name" value="R3H_dom_sf"/>
</dbReference>
<evidence type="ECO:0000259" key="2">
    <source>
        <dbReference type="PROSITE" id="PS51061"/>
    </source>
</evidence>
<dbReference type="AlphaFoldDB" id="A0A7C3PD00"/>
<dbReference type="Pfam" id="PF01424">
    <property type="entry name" value="R3H"/>
    <property type="match status" value="1"/>
</dbReference>
<feature type="domain" description="R3H" evidence="2">
    <location>
        <begin position="96"/>
        <end position="162"/>
    </location>
</feature>
<comment type="caution">
    <text evidence="3">The sequence shown here is derived from an EMBL/GenBank/DDBJ whole genome shotgun (WGS) entry which is preliminary data.</text>
</comment>
<dbReference type="InterPro" id="IPR015946">
    <property type="entry name" value="KH_dom-like_a/b"/>
</dbReference>
<organism evidence="3">
    <name type="scientific">Oscillatoriales cyanobacterium SpSt-418</name>
    <dbReference type="NCBI Taxonomy" id="2282169"/>
    <lineage>
        <taxon>Bacteria</taxon>
        <taxon>Bacillati</taxon>
        <taxon>Cyanobacteriota</taxon>
        <taxon>Cyanophyceae</taxon>
        <taxon>Oscillatoriophycideae</taxon>
        <taxon>Oscillatoriales</taxon>
    </lineage>
</organism>
<dbReference type="InterPro" id="IPR039247">
    <property type="entry name" value="KhpB"/>
</dbReference>
<feature type="region of interest" description="Disordered" evidence="1">
    <location>
        <begin position="141"/>
        <end position="165"/>
    </location>
</feature>
<name>A0A7C3PD00_9CYAN</name>
<dbReference type="SMART" id="SM00393">
    <property type="entry name" value="R3H"/>
    <property type="match status" value="1"/>
</dbReference>
<dbReference type="Gene3D" id="3.30.1370.50">
    <property type="entry name" value="R3H-like domain"/>
    <property type="match status" value="1"/>
</dbReference>
<dbReference type="Gene3D" id="3.30.300.20">
    <property type="match status" value="1"/>
</dbReference>
<evidence type="ECO:0000256" key="1">
    <source>
        <dbReference type="SAM" id="MobiDB-lite"/>
    </source>
</evidence>
<gene>
    <name evidence="3" type="ORF">ENR64_10845</name>
</gene>
<dbReference type="SUPFAM" id="SSF82708">
    <property type="entry name" value="R3H domain"/>
    <property type="match status" value="1"/>
</dbReference>
<accession>A0A7C3PD00</accession>
<evidence type="ECO:0000313" key="3">
    <source>
        <dbReference type="EMBL" id="HFM98232.1"/>
    </source>
</evidence>
<reference evidence="3" key="1">
    <citation type="journal article" date="2020" name="mSystems">
        <title>Genome- and Community-Level Interaction Insights into Carbon Utilization and Element Cycling Functions of Hydrothermarchaeota in Hydrothermal Sediment.</title>
        <authorList>
            <person name="Zhou Z."/>
            <person name="Liu Y."/>
            <person name="Xu W."/>
            <person name="Pan J."/>
            <person name="Luo Z.H."/>
            <person name="Li M."/>
        </authorList>
    </citation>
    <scope>NUCLEOTIDE SEQUENCE [LARGE SCALE GENOMIC DNA]</scope>
    <source>
        <strain evidence="3">SpSt-418</strain>
    </source>
</reference>
<proteinExistence type="predicted"/>
<dbReference type="CDD" id="cd02644">
    <property type="entry name" value="R3H_jag"/>
    <property type="match status" value="1"/>
</dbReference>
<protein>
    <submittedName>
        <fullName evidence="3">RNA-binding protein</fullName>
    </submittedName>
</protein>
<dbReference type="GO" id="GO:0003723">
    <property type="term" value="F:RNA binding"/>
    <property type="evidence" value="ECO:0007669"/>
    <property type="project" value="InterPro"/>
</dbReference>
<dbReference type="InterPro" id="IPR034079">
    <property type="entry name" value="R3H_KhpB"/>
</dbReference>
<dbReference type="PANTHER" id="PTHR35800">
    <property type="entry name" value="PROTEIN JAG"/>
    <property type="match status" value="1"/>
</dbReference>
<dbReference type="InterPro" id="IPR001374">
    <property type="entry name" value="R3H_dom"/>
</dbReference>
<dbReference type="PANTHER" id="PTHR35800:SF1">
    <property type="entry name" value="RNA-BINDING PROTEIN KHPB"/>
    <property type="match status" value="1"/>
</dbReference>
<dbReference type="PROSITE" id="PS51061">
    <property type="entry name" value="R3H"/>
    <property type="match status" value="1"/>
</dbReference>
<sequence>MNETHAERGQQWLTELLHLAGFQSSVSVNPDPSFAEDSDWLTIADSDLSSEQIQILLGDRGEVLDSIQYLANTTLNIGLEADHQGAYTVDLAGYRAERYEELKQIAEKAVERVRASGEEVELESLSSAERRQVHTLLKEYSDLETTSRGQEPNRRLVVRPLVDSE</sequence>